<keyword evidence="4" id="KW-1185">Reference proteome</keyword>
<gene>
    <name evidence="3" type="ORF">G6O67_006977</name>
</gene>
<feature type="compositionally biased region" description="Polar residues" evidence="1">
    <location>
        <begin position="82"/>
        <end position="91"/>
    </location>
</feature>
<feature type="region of interest" description="Disordered" evidence="1">
    <location>
        <begin position="134"/>
        <end position="220"/>
    </location>
</feature>
<comment type="caution">
    <text evidence="3">The sequence shown here is derived from an EMBL/GenBank/DDBJ whole genome shotgun (WGS) entry which is preliminary data.</text>
</comment>
<dbReference type="Proteomes" id="UP000557566">
    <property type="component" value="Unassembled WGS sequence"/>
</dbReference>
<evidence type="ECO:0000256" key="2">
    <source>
        <dbReference type="SAM" id="Phobius"/>
    </source>
</evidence>
<feature type="region of interest" description="Disordered" evidence="1">
    <location>
        <begin position="48"/>
        <end position="95"/>
    </location>
</feature>
<proteinExistence type="predicted"/>
<feature type="transmembrane region" description="Helical" evidence="2">
    <location>
        <begin position="102"/>
        <end position="126"/>
    </location>
</feature>
<feature type="compositionally biased region" description="Low complexity" evidence="1">
    <location>
        <begin position="182"/>
        <end position="200"/>
    </location>
</feature>
<accession>A0A8H4LSV5</accession>
<keyword evidence="2" id="KW-1133">Transmembrane helix</keyword>
<reference evidence="3 4" key="1">
    <citation type="journal article" date="2020" name="Genome Biol. Evol.">
        <title>A new high-quality draft genome assembly of the Chinese cordyceps Ophiocordyceps sinensis.</title>
        <authorList>
            <person name="Shu R."/>
            <person name="Zhang J."/>
            <person name="Meng Q."/>
            <person name="Zhang H."/>
            <person name="Zhou G."/>
            <person name="Li M."/>
            <person name="Wu P."/>
            <person name="Zhao Y."/>
            <person name="Chen C."/>
            <person name="Qin Q."/>
        </authorList>
    </citation>
    <scope>NUCLEOTIDE SEQUENCE [LARGE SCALE GENOMIC DNA]</scope>
    <source>
        <strain evidence="3 4">IOZ07</strain>
    </source>
</reference>
<sequence length="255" mass="26673">MADLEPPLSFPMTDSADATASPSQTWSTIYTVNESSTPDHVVPVDERIPQRGGNGTGVPLAVDASKGRGTGVSGGGGDVESQRTGNTLSVQDSHDGRLSNGAIAGIAVGASLAFILLVAGLAWRLLRRRRQKQRAAGRLASQTSVEDKDMHAAPVADSPPRSPYSHEEPSLQGRNPPISPLAAASHGEAGVAALHSSHSGAGAGAGEHDDHAQTQRGVPKTVAHLVEEGMTAEEIRRLEDEERQLDAEIERAARR</sequence>
<protein>
    <submittedName>
        <fullName evidence="3">Uncharacterized protein</fullName>
    </submittedName>
</protein>
<name>A0A8H4LSV5_9HYPO</name>
<evidence type="ECO:0000256" key="1">
    <source>
        <dbReference type="SAM" id="MobiDB-lite"/>
    </source>
</evidence>
<keyword evidence="2" id="KW-0812">Transmembrane</keyword>
<dbReference type="OrthoDB" id="4927958at2759"/>
<feature type="region of interest" description="Disordered" evidence="1">
    <location>
        <begin position="1"/>
        <end position="22"/>
    </location>
</feature>
<feature type="compositionally biased region" description="Gly residues" evidence="1">
    <location>
        <begin position="68"/>
        <end position="78"/>
    </location>
</feature>
<organism evidence="3 4">
    <name type="scientific">Ophiocordyceps sinensis</name>
    <dbReference type="NCBI Taxonomy" id="72228"/>
    <lineage>
        <taxon>Eukaryota</taxon>
        <taxon>Fungi</taxon>
        <taxon>Dikarya</taxon>
        <taxon>Ascomycota</taxon>
        <taxon>Pezizomycotina</taxon>
        <taxon>Sordariomycetes</taxon>
        <taxon>Hypocreomycetidae</taxon>
        <taxon>Hypocreales</taxon>
        <taxon>Ophiocordycipitaceae</taxon>
        <taxon>Ophiocordyceps</taxon>
    </lineage>
</organism>
<evidence type="ECO:0000313" key="4">
    <source>
        <dbReference type="Proteomes" id="UP000557566"/>
    </source>
</evidence>
<keyword evidence="2" id="KW-0472">Membrane</keyword>
<dbReference type="AlphaFoldDB" id="A0A8H4LSV5"/>
<evidence type="ECO:0000313" key="3">
    <source>
        <dbReference type="EMBL" id="KAF4504975.1"/>
    </source>
</evidence>
<dbReference type="EMBL" id="JAAVMX010000008">
    <property type="protein sequence ID" value="KAF4504975.1"/>
    <property type="molecule type" value="Genomic_DNA"/>
</dbReference>